<dbReference type="SMART" id="SM00954">
    <property type="entry name" value="RelA_SpoT"/>
    <property type="match status" value="1"/>
</dbReference>
<dbReference type="InterPro" id="IPR007685">
    <property type="entry name" value="RelA_SpoT"/>
</dbReference>
<name>A0ABY9PZ57_9FIRM</name>
<dbReference type="InterPro" id="IPR052366">
    <property type="entry name" value="GTP_Pyrophosphokinase"/>
</dbReference>
<dbReference type="EMBL" id="CP101637">
    <property type="protein sequence ID" value="WMT80942.1"/>
    <property type="molecule type" value="Genomic_DNA"/>
</dbReference>
<evidence type="ECO:0000313" key="4">
    <source>
        <dbReference type="Proteomes" id="UP001235030"/>
    </source>
</evidence>
<dbReference type="RefSeq" id="WP_228103135.1">
    <property type="nucleotide sequence ID" value="NZ_CP101637.1"/>
</dbReference>
<dbReference type="Proteomes" id="UP001235030">
    <property type="component" value="Chromosome"/>
</dbReference>
<evidence type="ECO:0000256" key="1">
    <source>
        <dbReference type="ARBA" id="ARBA00004976"/>
    </source>
</evidence>
<dbReference type="Pfam" id="PF04607">
    <property type="entry name" value="RelA_SpoT"/>
    <property type="match status" value="1"/>
</dbReference>
<evidence type="ECO:0000259" key="2">
    <source>
        <dbReference type="SMART" id="SM00954"/>
    </source>
</evidence>
<dbReference type="InterPro" id="IPR043519">
    <property type="entry name" value="NT_sf"/>
</dbReference>
<accession>A0ABY9PZ57</accession>
<reference evidence="3 4" key="1">
    <citation type="submission" date="2022-07" db="EMBL/GenBank/DDBJ databases">
        <title>Genome sequence of Terrisporobacter mayombei DSM6539.</title>
        <authorList>
            <person name="Boeer T."/>
            <person name="Bengelsdorf F.R."/>
            <person name="Daniel R."/>
            <person name="Poehlein A."/>
        </authorList>
    </citation>
    <scope>NUCLEOTIDE SEQUENCE [LARGE SCALE GENOMIC DNA]</scope>
    <source>
        <strain evidence="3 4">DSM 6539</strain>
    </source>
</reference>
<gene>
    <name evidence="3" type="primary">ywaC_2</name>
    <name evidence="3" type="ORF">TEMA_12660</name>
</gene>
<dbReference type="GO" id="GO:0008728">
    <property type="term" value="F:GTP diphosphokinase activity"/>
    <property type="evidence" value="ECO:0007669"/>
    <property type="project" value="UniProtKB-EC"/>
</dbReference>
<keyword evidence="3" id="KW-0808">Transferase</keyword>
<proteinExistence type="predicted"/>
<dbReference type="CDD" id="cd05399">
    <property type="entry name" value="NT_Rel-Spo_like"/>
    <property type="match status" value="1"/>
</dbReference>
<protein>
    <submittedName>
        <fullName evidence="3">GTP pyrophosphokinase YwaC</fullName>
        <ecNumber evidence="3">2.7.6.5</ecNumber>
    </submittedName>
</protein>
<comment type="pathway">
    <text evidence="1">Purine metabolism; ppGpp biosynthesis; ppGpp from GTP: step 1/2.</text>
</comment>
<evidence type="ECO:0000313" key="3">
    <source>
        <dbReference type="EMBL" id="WMT80942.1"/>
    </source>
</evidence>
<sequence length="225" mass="26250">MENIQQFFIKKLNVPDAPKEFLDNTKIFNELMMEYSCAIKEVCTKLENLNDEFQLKHRHNPIQSISHRVKSPISIINKVEKKFDNFNVHLIKENLDDVAGVRVICSYINDIYEIARLLTEQDDVKLIETKDYIKNPKPSGYRSLHLIIEIPVFLSSGKVPTRVEIQIRTIAMDFWASLEHQLMYKVDVSVPEEIRDQLRECAATISGTDETMQNIQRDIQLLEDK</sequence>
<feature type="domain" description="RelA/SpoT" evidence="2">
    <location>
        <begin position="67"/>
        <end position="188"/>
    </location>
</feature>
<dbReference type="EC" id="2.7.6.5" evidence="3"/>
<dbReference type="SUPFAM" id="SSF81301">
    <property type="entry name" value="Nucleotidyltransferase"/>
    <property type="match status" value="1"/>
</dbReference>
<dbReference type="Gene3D" id="3.30.460.10">
    <property type="entry name" value="Beta Polymerase, domain 2"/>
    <property type="match status" value="1"/>
</dbReference>
<keyword evidence="4" id="KW-1185">Reference proteome</keyword>
<organism evidence="3 4">
    <name type="scientific">Terrisporobacter mayombei</name>
    <dbReference type="NCBI Taxonomy" id="1541"/>
    <lineage>
        <taxon>Bacteria</taxon>
        <taxon>Bacillati</taxon>
        <taxon>Bacillota</taxon>
        <taxon>Clostridia</taxon>
        <taxon>Peptostreptococcales</taxon>
        <taxon>Peptostreptococcaceae</taxon>
        <taxon>Terrisporobacter</taxon>
    </lineage>
</organism>
<dbReference type="PANTHER" id="PTHR47837:SF2">
    <property type="entry name" value="GTP PYROPHOSPHOKINASE YWAC"/>
    <property type="match status" value="1"/>
</dbReference>
<dbReference type="Gene3D" id="1.10.287.860">
    <property type="entry name" value="Nucleotidyltransferase"/>
    <property type="match status" value="1"/>
</dbReference>
<dbReference type="PANTHER" id="PTHR47837">
    <property type="entry name" value="GTP PYROPHOSPHOKINASE YJBM"/>
    <property type="match status" value="1"/>
</dbReference>